<proteinExistence type="predicted"/>
<evidence type="ECO:0000313" key="1">
    <source>
        <dbReference type="EMBL" id="KAJ8631854.1"/>
    </source>
</evidence>
<organism evidence="1 2">
    <name type="scientific">Persea americana</name>
    <name type="common">Avocado</name>
    <dbReference type="NCBI Taxonomy" id="3435"/>
    <lineage>
        <taxon>Eukaryota</taxon>
        <taxon>Viridiplantae</taxon>
        <taxon>Streptophyta</taxon>
        <taxon>Embryophyta</taxon>
        <taxon>Tracheophyta</taxon>
        <taxon>Spermatophyta</taxon>
        <taxon>Magnoliopsida</taxon>
        <taxon>Magnoliidae</taxon>
        <taxon>Laurales</taxon>
        <taxon>Lauraceae</taxon>
        <taxon>Persea</taxon>
    </lineage>
</organism>
<comment type="caution">
    <text evidence="1">The sequence shown here is derived from an EMBL/GenBank/DDBJ whole genome shotgun (WGS) entry which is preliminary data.</text>
</comment>
<sequence length="126" mass="14170">MERCSQGEGEGNGKKKGDRKAGQRAAWKERKKKRKEGGEGAMCVQVVEKRRGLYLASGDEGGGDGAALLLRVGLAEVERAERAERWRWREQRERKGEQGIECREGERRDGKMQPGRGRGKWEEEGG</sequence>
<dbReference type="Proteomes" id="UP001234297">
    <property type="component" value="Chromosome 7"/>
</dbReference>
<accession>A0ACC2LEH0</accession>
<protein>
    <submittedName>
        <fullName evidence="1">Uncharacterized protein</fullName>
    </submittedName>
</protein>
<reference evidence="1 2" key="1">
    <citation type="journal article" date="2022" name="Hortic Res">
        <title>A haplotype resolved chromosomal level avocado genome allows analysis of novel avocado genes.</title>
        <authorList>
            <person name="Nath O."/>
            <person name="Fletcher S.J."/>
            <person name="Hayward A."/>
            <person name="Shaw L.M."/>
            <person name="Masouleh A.K."/>
            <person name="Furtado A."/>
            <person name="Henry R.J."/>
            <person name="Mitter N."/>
        </authorList>
    </citation>
    <scope>NUCLEOTIDE SEQUENCE [LARGE SCALE GENOMIC DNA]</scope>
    <source>
        <strain evidence="2">cv. Hass</strain>
    </source>
</reference>
<keyword evidence="2" id="KW-1185">Reference proteome</keyword>
<dbReference type="EMBL" id="CM056815">
    <property type="protein sequence ID" value="KAJ8631854.1"/>
    <property type="molecule type" value="Genomic_DNA"/>
</dbReference>
<evidence type="ECO:0000313" key="2">
    <source>
        <dbReference type="Proteomes" id="UP001234297"/>
    </source>
</evidence>
<gene>
    <name evidence="1" type="ORF">MRB53_025177</name>
</gene>
<name>A0ACC2LEH0_PERAE</name>